<dbReference type="PROSITE" id="PS50082">
    <property type="entry name" value="WD_REPEATS_2"/>
    <property type="match status" value="3"/>
</dbReference>
<sequence>MADKEPAAEQLPSSPPRPPSSKERRNPSITPRKFQRFFAPRSSRVSSKPSAARKALNDLTASSINRGQTPSSPLGPISEEEALSELPDLQNGNRAAKRRKLQQTPRKQSSHLPSPLNTSPALLPTPELRPGLSSPIHNLRSRQAFRGDVDTRDEISDDEDEDDHLPMPELVHKRIVPLHQRGLAGQLVHRMTGGAPRGGFRGTGIPVSDWRGETADFYSRPEDVHVSNSHEGPRRTIPFCTTSFHKSSLVAVGDEEGYVRLLDPNQEFSKNHLSFRAHGNAVIDMQFSQDDSLLATASGDQTGRVIDMHTQTPIAVLRRHTASLKQIRFQPGRGEGCVLATSARDGSVQIWDLRCKGGPVQEVICPQDGLRHGLQKPLTSGCIVNSIYDAHARPQRQPKPQGKGSSDVARTGEVPGRVGETSVTALQFLPAGREHLLLTGCESDTSIKLWDIRAVHTSRHHKVSTPISYTRQPASHVAWRPFGISSMCLNPQGSRLYSVCKDNTVYAYSTEHLILGTTSELTPALPGSEPPRRRHHPHGTAHEGLSPLYGFRHPLFHATSFYVKAAIRPAVDGRSELLAVGSSDGCAVLFPTDEKYIQDSFANSTEEETYYVGESTACLPTPVGSTIRSGLRSATLVRSNSSGSNIFARQATAGLSVPIIARGTPLVRGHEKEVGALSWTSEGKLVTVGDDLIIRCWKEDRDQAMDLRLGGEGEGRRWGCGWADVGDKWEGDEDEW</sequence>
<feature type="repeat" description="WD" evidence="6">
    <location>
        <begin position="275"/>
        <end position="316"/>
    </location>
</feature>
<reference evidence="8" key="2">
    <citation type="submission" date="2023-06" db="EMBL/GenBank/DDBJ databases">
        <authorList>
            <consortium name="Lawrence Berkeley National Laboratory"/>
            <person name="Mondo S.J."/>
            <person name="Hensen N."/>
            <person name="Bonometti L."/>
            <person name="Westerberg I."/>
            <person name="Brannstrom I.O."/>
            <person name="Guillou S."/>
            <person name="Cros-Aarteil S."/>
            <person name="Calhoun S."/>
            <person name="Haridas S."/>
            <person name="Kuo A."/>
            <person name="Pangilinan J."/>
            <person name="Riley R."/>
            <person name="Labutti K."/>
            <person name="Andreopoulos B."/>
            <person name="Lipzen A."/>
            <person name="Chen C."/>
            <person name="Yanf M."/>
            <person name="Daum C."/>
            <person name="Ng V."/>
            <person name="Clum A."/>
            <person name="Steindorff A."/>
            <person name="Ohm R."/>
            <person name="Martin F."/>
            <person name="Silar P."/>
            <person name="Natvig D."/>
            <person name="Lalanne C."/>
            <person name="Gautier V."/>
            <person name="Ament-Velasquez S.L."/>
            <person name="Kruys A."/>
            <person name="Hutchinson M.I."/>
            <person name="Powell A.J."/>
            <person name="Barry K."/>
            <person name="Miller A.N."/>
            <person name="Grigoriev I.V."/>
            <person name="Debuchy R."/>
            <person name="Gladieux P."/>
            <person name="Thoren M.H."/>
            <person name="Johannesson H."/>
        </authorList>
    </citation>
    <scope>NUCLEOTIDE SEQUENCE</scope>
    <source>
        <strain evidence="8">PSN324</strain>
    </source>
</reference>
<dbReference type="InterPro" id="IPR036322">
    <property type="entry name" value="WD40_repeat_dom_sf"/>
</dbReference>
<name>A0AAV9HBZ4_9PEZI</name>
<dbReference type="InterPro" id="IPR051865">
    <property type="entry name" value="WD-repeat_CDT2_adapter"/>
</dbReference>
<dbReference type="AlphaFoldDB" id="A0AAV9HBZ4"/>
<dbReference type="PROSITE" id="PS50294">
    <property type="entry name" value="WD_REPEATS_REGION"/>
    <property type="match status" value="1"/>
</dbReference>
<reference evidence="8" key="1">
    <citation type="journal article" date="2023" name="Mol. Phylogenet. Evol.">
        <title>Genome-scale phylogeny and comparative genomics of the fungal order Sordariales.</title>
        <authorList>
            <person name="Hensen N."/>
            <person name="Bonometti L."/>
            <person name="Westerberg I."/>
            <person name="Brannstrom I.O."/>
            <person name="Guillou S."/>
            <person name="Cros-Aarteil S."/>
            <person name="Calhoun S."/>
            <person name="Haridas S."/>
            <person name="Kuo A."/>
            <person name="Mondo S."/>
            <person name="Pangilinan J."/>
            <person name="Riley R."/>
            <person name="LaButti K."/>
            <person name="Andreopoulos B."/>
            <person name="Lipzen A."/>
            <person name="Chen C."/>
            <person name="Yan M."/>
            <person name="Daum C."/>
            <person name="Ng V."/>
            <person name="Clum A."/>
            <person name="Steindorff A."/>
            <person name="Ohm R.A."/>
            <person name="Martin F."/>
            <person name="Silar P."/>
            <person name="Natvig D.O."/>
            <person name="Lalanne C."/>
            <person name="Gautier V."/>
            <person name="Ament-Velasquez S.L."/>
            <person name="Kruys A."/>
            <person name="Hutchinson M.I."/>
            <person name="Powell A.J."/>
            <person name="Barry K."/>
            <person name="Miller A.N."/>
            <person name="Grigoriev I.V."/>
            <person name="Debuchy R."/>
            <person name="Gladieux P."/>
            <person name="Hiltunen Thoren M."/>
            <person name="Johannesson H."/>
        </authorList>
    </citation>
    <scope>NUCLEOTIDE SEQUENCE</scope>
    <source>
        <strain evidence="8">PSN324</strain>
    </source>
</reference>
<evidence type="ECO:0000256" key="2">
    <source>
        <dbReference type="ARBA" id="ARBA00022574"/>
    </source>
</evidence>
<dbReference type="EMBL" id="MU865098">
    <property type="protein sequence ID" value="KAK4457769.1"/>
    <property type="molecule type" value="Genomic_DNA"/>
</dbReference>
<keyword evidence="9" id="KW-1185">Reference proteome</keyword>
<comment type="similarity">
    <text evidence="5">Belongs to the WD repeat cdt2 family.</text>
</comment>
<dbReference type="PANTHER" id="PTHR22852">
    <property type="entry name" value="LETHAL 2 DENTICLELESS PROTEIN RETINOIC ACID-REGULATED NUCLEAR MATRIX-ASSOCIATED PROTEIN"/>
    <property type="match status" value="1"/>
</dbReference>
<feature type="repeat" description="WD" evidence="6">
    <location>
        <begin position="317"/>
        <end position="354"/>
    </location>
</feature>
<dbReference type="InterPro" id="IPR019775">
    <property type="entry name" value="WD40_repeat_CS"/>
</dbReference>
<evidence type="ECO:0000256" key="4">
    <source>
        <dbReference type="ARBA" id="ARBA00022786"/>
    </source>
</evidence>
<feature type="region of interest" description="Disordered" evidence="7">
    <location>
        <begin position="1"/>
        <end position="165"/>
    </location>
</feature>
<evidence type="ECO:0000313" key="9">
    <source>
        <dbReference type="Proteomes" id="UP001321749"/>
    </source>
</evidence>
<dbReference type="Proteomes" id="UP001321749">
    <property type="component" value="Unassembled WGS sequence"/>
</dbReference>
<feature type="compositionally biased region" description="Polar residues" evidence="7">
    <location>
        <begin position="102"/>
        <end position="120"/>
    </location>
</feature>
<dbReference type="GO" id="GO:0005634">
    <property type="term" value="C:nucleus"/>
    <property type="evidence" value="ECO:0007669"/>
    <property type="project" value="TreeGrafter"/>
</dbReference>
<dbReference type="SUPFAM" id="SSF50978">
    <property type="entry name" value="WD40 repeat-like"/>
    <property type="match status" value="1"/>
</dbReference>
<protein>
    <submittedName>
        <fullName evidence="8">WD40-repeat-containing domain protein</fullName>
    </submittedName>
</protein>
<evidence type="ECO:0000313" key="8">
    <source>
        <dbReference type="EMBL" id="KAK4457769.1"/>
    </source>
</evidence>
<evidence type="ECO:0000256" key="7">
    <source>
        <dbReference type="SAM" id="MobiDB-lite"/>
    </source>
</evidence>
<feature type="region of interest" description="Disordered" evidence="7">
    <location>
        <begin position="391"/>
        <end position="416"/>
    </location>
</feature>
<feature type="repeat" description="WD" evidence="6">
    <location>
        <begin position="667"/>
        <end position="707"/>
    </location>
</feature>
<keyword evidence="3" id="KW-0677">Repeat</keyword>
<feature type="region of interest" description="Disordered" evidence="7">
    <location>
        <begin position="520"/>
        <end position="542"/>
    </location>
</feature>
<dbReference type="SMART" id="SM00320">
    <property type="entry name" value="WD40"/>
    <property type="match status" value="6"/>
</dbReference>
<evidence type="ECO:0000256" key="5">
    <source>
        <dbReference type="ARBA" id="ARBA00038344"/>
    </source>
</evidence>
<comment type="caution">
    <text evidence="8">The sequence shown here is derived from an EMBL/GenBank/DDBJ whole genome shotgun (WGS) entry which is preliminary data.</text>
</comment>
<dbReference type="Gene3D" id="2.130.10.10">
    <property type="entry name" value="YVTN repeat-like/Quinoprotein amine dehydrogenase"/>
    <property type="match status" value="2"/>
</dbReference>
<evidence type="ECO:0000256" key="1">
    <source>
        <dbReference type="ARBA" id="ARBA00004906"/>
    </source>
</evidence>
<keyword evidence="4" id="KW-0833">Ubl conjugation pathway</keyword>
<dbReference type="PROSITE" id="PS00678">
    <property type="entry name" value="WD_REPEATS_1"/>
    <property type="match status" value="1"/>
</dbReference>
<gene>
    <name evidence="8" type="ORF">QBC42DRAFT_317083</name>
</gene>
<dbReference type="InterPro" id="IPR001680">
    <property type="entry name" value="WD40_rpt"/>
</dbReference>
<accession>A0AAV9HBZ4</accession>
<dbReference type="GO" id="GO:0043161">
    <property type="term" value="P:proteasome-mediated ubiquitin-dependent protein catabolic process"/>
    <property type="evidence" value="ECO:0007669"/>
    <property type="project" value="TreeGrafter"/>
</dbReference>
<evidence type="ECO:0000256" key="3">
    <source>
        <dbReference type="ARBA" id="ARBA00022737"/>
    </source>
</evidence>
<organism evidence="8 9">
    <name type="scientific">Cladorrhinum samala</name>
    <dbReference type="NCBI Taxonomy" id="585594"/>
    <lineage>
        <taxon>Eukaryota</taxon>
        <taxon>Fungi</taxon>
        <taxon>Dikarya</taxon>
        <taxon>Ascomycota</taxon>
        <taxon>Pezizomycotina</taxon>
        <taxon>Sordariomycetes</taxon>
        <taxon>Sordariomycetidae</taxon>
        <taxon>Sordariales</taxon>
        <taxon>Podosporaceae</taxon>
        <taxon>Cladorrhinum</taxon>
    </lineage>
</organism>
<keyword evidence="2 6" id="KW-0853">WD repeat</keyword>
<dbReference type="Pfam" id="PF00400">
    <property type="entry name" value="WD40"/>
    <property type="match status" value="4"/>
</dbReference>
<comment type="pathway">
    <text evidence="1">Protein modification; protein ubiquitination.</text>
</comment>
<evidence type="ECO:0000256" key="6">
    <source>
        <dbReference type="PROSITE-ProRule" id="PRU00221"/>
    </source>
</evidence>
<dbReference type="PANTHER" id="PTHR22852:SF0">
    <property type="entry name" value="DENTICLELESS PROTEIN HOMOLOG"/>
    <property type="match status" value="1"/>
</dbReference>
<dbReference type="GO" id="GO:0030674">
    <property type="term" value="F:protein-macromolecule adaptor activity"/>
    <property type="evidence" value="ECO:0007669"/>
    <property type="project" value="TreeGrafter"/>
</dbReference>
<feature type="compositionally biased region" description="Polar residues" evidence="7">
    <location>
        <begin position="59"/>
        <end position="72"/>
    </location>
</feature>
<feature type="compositionally biased region" description="Basic and acidic residues" evidence="7">
    <location>
        <begin position="145"/>
        <end position="154"/>
    </location>
</feature>
<proteinExistence type="inferred from homology"/>
<dbReference type="InterPro" id="IPR015943">
    <property type="entry name" value="WD40/YVTN_repeat-like_dom_sf"/>
</dbReference>